<dbReference type="InterPro" id="IPR002130">
    <property type="entry name" value="Cyclophilin-type_PPIase_dom"/>
</dbReference>
<dbReference type="AlphaFoldDB" id="A0A8T0MQA0"/>
<evidence type="ECO:0000256" key="1">
    <source>
        <dbReference type="ARBA" id="ARBA00007365"/>
    </source>
</evidence>
<dbReference type="InterPro" id="IPR029000">
    <property type="entry name" value="Cyclophilin-like_dom_sf"/>
</dbReference>
<dbReference type="GO" id="GO:0006457">
    <property type="term" value="P:protein folding"/>
    <property type="evidence" value="ECO:0007669"/>
    <property type="project" value="TreeGrafter"/>
</dbReference>
<dbReference type="GO" id="GO:0016018">
    <property type="term" value="F:cyclosporin A binding"/>
    <property type="evidence" value="ECO:0007669"/>
    <property type="project" value="TreeGrafter"/>
</dbReference>
<feature type="domain" description="PPIase cyclophilin-type" evidence="3">
    <location>
        <begin position="8"/>
        <end position="104"/>
    </location>
</feature>
<comment type="catalytic activity">
    <reaction evidence="2">
        <text>[protein]-peptidylproline (omega=180) = [protein]-peptidylproline (omega=0)</text>
        <dbReference type="Rhea" id="RHEA:16237"/>
        <dbReference type="Rhea" id="RHEA-COMP:10747"/>
        <dbReference type="Rhea" id="RHEA-COMP:10748"/>
        <dbReference type="ChEBI" id="CHEBI:83833"/>
        <dbReference type="ChEBI" id="CHEBI:83834"/>
        <dbReference type="EC" id="5.2.1.8"/>
    </reaction>
</comment>
<evidence type="ECO:0000259" key="3">
    <source>
        <dbReference type="PROSITE" id="PS50072"/>
    </source>
</evidence>
<name>A0A8T0MQA0_PANVG</name>
<comment type="similarity">
    <text evidence="1 2">Belongs to the cyclophilin-type PPIase family.</text>
</comment>
<keyword evidence="2" id="KW-0697">Rotamase</keyword>
<dbReference type="EC" id="5.2.1.8" evidence="2"/>
<dbReference type="PANTHER" id="PTHR11071">
    <property type="entry name" value="PEPTIDYL-PROLYL CIS-TRANS ISOMERASE"/>
    <property type="match status" value="1"/>
</dbReference>
<protein>
    <recommendedName>
        <fullName evidence="2">Peptidyl-prolyl cis-trans isomerase</fullName>
        <shortName evidence="2">PPIase</shortName>
        <ecNumber evidence="2">5.2.1.8</ecNumber>
    </recommendedName>
</protein>
<dbReference type="PRINTS" id="PR00153">
    <property type="entry name" value="CSAPPISMRASE"/>
</dbReference>
<dbReference type="Pfam" id="PF00160">
    <property type="entry name" value="Pro_isomerase"/>
    <property type="match status" value="1"/>
</dbReference>
<dbReference type="Proteomes" id="UP000823388">
    <property type="component" value="Chromosome 9N"/>
</dbReference>
<dbReference type="SUPFAM" id="SSF50891">
    <property type="entry name" value="Cyclophilin-like"/>
    <property type="match status" value="1"/>
</dbReference>
<dbReference type="GO" id="GO:0003755">
    <property type="term" value="F:peptidyl-prolyl cis-trans isomerase activity"/>
    <property type="evidence" value="ECO:0007669"/>
    <property type="project" value="UniProtKB-UniRule"/>
</dbReference>
<accession>A0A8T0MQA0</accession>
<comment type="function">
    <text evidence="2">PPIases accelerate the folding of proteins. It catalyzes the cis-trans isomerization of proline imidic peptide bonds in oligopeptides.</text>
</comment>
<dbReference type="PROSITE" id="PS50072">
    <property type="entry name" value="CSA_PPIASE_2"/>
    <property type="match status" value="1"/>
</dbReference>
<dbReference type="PANTHER" id="PTHR11071:SF528">
    <property type="entry name" value="PEPTIDYL-PROLYL CIS-TRANS ISOMERASE"/>
    <property type="match status" value="1"/>
</dbReference>
<sequence>MAPTRSNPTNPTVFLDLNIGGERVGRVVIELFTDKSAPFHRVVPGFMCQGGDITGSNGTSGESAIGGDGRYFPNGGLGAVRHDTPGVVSMANAGPNTNGSQFFIEFGRGWMVATSRSAASWRGWTSCAPSRRPVP</sequence>
<evidence type="ECO:0000313" key="4">
    <source>
        <dbReference type="EMBL" id="KAG2538673.1"/>
    </source>
</evidence>
<gene>
    <name evidence="4" type="ORF">PVAP13_9NG419884</name>
</gene>
<keyword evidence="2" id="KW-0413">Isomerase</keyword>
<keyword evidence="5" id="KW-1185">Reference proteome</keyword>
<comment type="caution">
    <text evidence="4">The sequence shown here is derived from an EMBL/GenBank/DDBJ whole genome shotgun (WGS) entry which is preliminary data.</text>
</comment>
<reference evidence="4" key="1">
    <citation type="submission" date="2020-05" db="EMBL/GenBank/DDBJ databases">
        <title>WGS assembly of Panicum virgatum.</title>
        <authorList>
            <person name="Lovell J.T."/>
            <person name="Jenkins J."/>
            <person name="Shu S."/>
            <person name="Juenger T.E."/>
            <person name="Schmutz J."/>
        </authorList>
    </citation>
    <scope>NUCLEOTIDE SEQUENCE</scope>
    <source>
        <strain evidence="4">AP13</strain>
    </source>
</reference>
<evidence type="ECO:0000256" key="2">
    <source>
        <dbReference type="RuleBase" id="RU363019"/>
    </source>
</evidence>
<dbReference type="EMBL" id="CM029054">
    <property type="protein sequence ID" value="KAG2538673.1"/>
    <property type="molecule type" value="Genomic_DNA"/>
</dbReference>
<evidence type="ECO:0000313" key="5">
    <source>
        <dbReference type="Proteomes" id="UP000823388"/>
    </source>
</evidence>
<dbReference type="Gene3D" id="2.40.100.10">
    <property type="entry name" value="Cyclophilin-like"/>
    <property type="match status" value="1"/>
</dbReference>
<proteinExistence type="inferred from homology"/>
<dbReference type="GO" id="GO:0005737">
    <property type="term" value="C:cytoplasm"/>
    <property type="evidence" value="ECO:0007669"/>
    <property type="project" value="TreeGrafter"/>
</dbReference>
<organism evidence="4 5">
    <name type="scientific">Panicum virgatum</name>
    <name type="common">Blackwell switchgrass</name>
    <dbReference type="NCBI Taxonomy" id="38727"/>
    <lineage>
        <taxon>Eukaryota</taxon>
        <taxon>Viridiplantae</taxon>
        <taxon>Streptophyta</taxon>
        <taxon>Embryophyta</taxon>
        <taxon>Tracheophyta</taxon>
        <taxon>Spermatophyta</taxon>
        <taxon>Magnoliopsida</taxon>
        <taxon>Liliopsida</taxon>
        <taxon>Poales</taxon>
        <taxon>Poaceae</taxon>
        <taxon>PACMAD clade</taxon>
        <taxon>Panicoideae</taxon>
        <taxon>Panicodae</taxon>
        <taxon>Paniceae</taxon>
        <taxon>Panicinae</taxon>
        <taxon>Panicum</taxon>
        <taxon>Panicum sect. Hiantes</taxon>
    </lineage>
</organism>